<protein>
    <recommendedName>
        <fullName evidence="7">Glycosyltransferase</fullName>
    </recommendedName>
</protein>
<dbReference type="InterPro" id="IPR001296">
    <property type="entry name" value="Glyco_trans_1"/>
</dbReference>
<dbReference type="InterPro" id="IPR028098">
    <property type="entry name" value="Glyco_trans_4-like_N"/>
</dbReference>
<evidence type="ECO:0000259" key="3">
    <source>
        <dbReference type="Pfam" id="PF00534"/>
    </source>
</evidence>
<evidence type="ECO:0000313" key="6">
    <source>
        <dbReference type="Proteomes" id="UP000603352"/>
    </source>
</evidence>
<evidence type="ECO:0000256" key="2">
    <source>
        <dbReference type="ARBA" id="ARBA00022679"/>
    </source>
</evidence>
<accession>A0ABQ1IIU7</accession>
<dbReference type="PANTHER" id="PTHR12526">
    <property type="entry name" value="GLYCOSYLTRANSFERASE"/>
    <property type="match status" value="1"/>
</dbReference>
<dbReference type="EMBL" id="BMDZ01000025">
    <property type="protein sequence ID" value="GGB41481.1"/>
    <property type="molecule type" value="Genomic_DNA"/>
</dbReference>
<dbReference type="PANTHER" id="PTHR12526:SF510">
    <property type="entry name" value="D-INOSITOL 3-PHOSPHATE GLYCOSYLTRANSFERASE"/>
    <property type="match status" value="1"/>
</dbReference>
<dbReference type="Pfam" id="PF00534">
    <property type="entry name" value="Glycos_transf_1"/>
    <property type="match status" value="1"/>
</dbReference>
<dbReference type="RefSeq" id="WP_188578050.1">
    <property type="nucleotide sequence ID" value="NZ_BMDZ01000025.1"/>
</dbReference>
<dbReference type="CDD" id="cd03801">
    <property type="entry name" value="GT4_PimA-like"/>
    <property type="match status" value="1"/>
</dbReference>
<evidence type="ECO:0008006" key="7">
    <source>
        <dbReference type="Google" id="ProtNLM"/>
    </source>
</evidence>
<reference evidence="6" key="1">
    <citation type="journal article" date="2019" name="Int. J. Syst. Evol. Microbiol.">
        <title>The Global Catalogue of Microorganisms (GCM) 10K type strain sequencing project: providing services to taxonomists for standard genome sequencing and annotation.</title>
        <authorList>
            <consortium name="The Broad Institute Genomics Platform"/>
            <consortium name="The Broad Institute Genome Sequencing Center for Infectious Disease"/>
            <person name="Wu L."/>
            <person name="Ma J."/>
        </authorList>
    </citation>
    <scope>NUCLEOTIDE SEQUENCE [LARGE SCALE GENOMIC DNA]</scope>
    <source>
        <strain evidence="6">CGMCC 1.10188</strain>
    </source>
</reference>
<keyword evidence="6" id="KW-1185">Reference proteome</keyword>
<dbReference type="Proteomes" id="UP000603352">
    <property type="component" value="Unassembled WGS sequence"/>
</dbReference>
<dbReference type="Gene3D" id="3.40.50.2000">
    <property type="entry name" value="Glycogen Phosphorylase B"/>
    <property type="match status" value="2"/>
</dbReference>
<keyword evidence="2" id="KW-0808">Transferase</keyword>
<evidence type="ECO:0000259" key="4">
    <source>
        <dbReference type="Pfam" id="PF13439"/>
    </source>
</evidence>
<feature type="domain" description="Glycosyl transferase family 1" evidence="3">
    <location>
        <begin position="204"/>
        <end position="370"/>
    </location>
</feature>
<name>A0ABQ1IIU7_9PROT</name>
<proteinExistence type="predicted"/>
<dbReference type="SUPFAM" id="SSF53756">
    <property type="entry name" value="UDP-Glycosyltransferase/glycogen phosphorylase"/>
    <property type="match status" value="1"/>
</dbReference>
<sequence length="401" mass="42080">MLMTSLAGDGLSDASSGTMDRQRDYARAAGAAVEIVALTSPARAVAAAAAGDAVADAAGRVRVIPVAGASMLRAVPGLIRVARARAAVFQPALIYTQDPFFSGLAGLAASRAAPGAVLLVGNHSTIFSGDRWIAEKPARNCLLKRLAAHVFRHADAARVVNVDEAAALALACDLEPARIDAIPMPFAIEPFARPVDSAERIRARAMLGAGPDDPLLLWVGRPVPFKRLPVVIDAAGKVLRARPDARFAMVGDRRLAREDLDAMITATGAADRITWLDQGLPHDALPAVFAAADVFLMGSHYEGFGGVLVEAAAAGLPAVSTAADGPRAVIEDGVTGWLVPVDDAAALAHNTLVLLADPEMRVRMGATARARALDRFGYRATLDRVVESWQRQLALGHRNRS</sequence>
<evidence type="ECO:0000313" key="5">
    <source>
        <dbReference type="EMBL" id="GGB41481.1"/>
    </source>
</evidence>
<evidence type="ECO:0000256" key="1">
    <source>
        <dbReference type="ARBA" id="ARBA00022676"/>
    </source>
</evidence>
<dbReference type="Pfam" id="PF13439">
    <property type="entry name" value="Glyco_transf_4"/>
    <property type="match status" value="1"/>
</dbReference>
<keyword evidence="1" id="KW-0328">Glycosyltransferase</keyword>
<organism evidence="5 6">
    <name type="scientific">Tistrella bauzanensis</name>
    <dbReference type="NCBI Taxonomy" id="657419"/>
    <lineage>
        <taxon>Bacteria</taxon>
        <taxon>Pseudomonadati</taxon>
        <taxon>Pseudomonadota</taxon>
        <taxon>Alphaproteobacteria</taxon>
        <taxon>Geminicoccales</taxon>
        <taxon>Geminicoccaceae</taxon>
        <taxon>Tistrella</taxon>
    </lineage>
</organism>
<comment type="caution">
    <text evidence="5">The sequence shown here is derived from an EMBL/GenBank/DDBJ whole genome shotgun (WGS) entry which is preliminary data.</text>
</comment>
<feature type="domain" description="Glycosyltransferase subfamily 4-like N-terminal" evidence="4">
    <location>
        <begin position="25"/>
        <end position="183"/>
    </location>
</feature>
<gene>
    <name evidence="5" type="ORF">GCM10011505_23650</name>
</gene>